<dbReference type="PANTHER" id="PTHR10067">
    <property type="entry name" value="PHOSPHATIDYLSERINE DECARBOXYLASE"/>
    <property type="match status" value="1"/>
</dbReference>
<proteinExistence type="predicted"/>
<keyword evidence="4" id="KW-1185">Reference proteome</keyword>
<comment type="caution">
    <text evidence="3">The sequence shown here is derived from an EMBL/GenBank/DDBJ whole genome shotgun (WGS) entry which is preliminary data.</text>
</comment>
<evidence type="ECO:0000313" key="3">
    <source>
        <dbReference type="EMBL" id="KAL3803817.1"/>
    </source>
</evidence>
<reference evidence="3 4" key="1">
    <citation type="journal article" date="2020" name="G3 (Bethesda)">
        <title>Improved Reference Genome for Cyclotella cryptica CCMP332, a Model for Cell Wall Morphogenesis, Salinity Adaptation, and Lipid Production in Diatoms (Bacillariophyta).</title>
        <authorList>
            <person name="Roberts W.R."/>
            <person name="Downey K.M."/>
            <person name="Ruck E.C."/>
            <person name="Traller J.C."/>
            <person name="Alverson A.J."/>
        </authorList>
    </citation>
    <scope>NUCLEOTIDE SEQUENCE [LARGE SCALE GENOMIC DNA]</scope>
    <source>
        <strain evidence="3 4">CCMP332</strain>
    </source>
</reference>
<dbReference type="InterPro" id="IPR003817">
    <property type="entry name" value="PS_Dcarbxylase"/>
</dbReference>
<evidence type="ECO:0000256" key="2">
    <source>
        <dbReference type="ARBA" id="ARBA00023239"/>
    </source>
</evidence>
<dbReference type="AlphaFoldDB" id="A0ABD3QTH9"/>
<name>A0ABD3QTH9_9STRA</name>
<organism evidence="3 4">
    <name type="scientific">Cyclotella cryptica</name>
    <dbReference type="NCBI Taxonomy" id="29204"/>
    <lineage>
        <taxon>Eukaryota</taxon>
        <taxon>Sar</taxon>
        <taxon>Stramenopiles</taxon>
        <taxon>Ochrophyta</taxon>
        <taxon>Bacillariophyta</taxon>
        <taxon>Coscinodiscophyceae</taxon>
        <taxon>Thalassiosirophycidae</taxon>
        <taxon>Stephanodiscales</taxon>
        <taxon>Stephanodiscaceae</taxon>
        <taxon>Cyclotella</taxon>
    </lineage>
</organism>
<dbReference type="Proteomes" id="UP001516023">
    <property type="component" value="Unassembled WGS sequence"/>
</dbReference>
<protein>
    <recommendedName>
        <fullName evidence="5">Phosphatidylserine decarboxylase</fullName>
    </recommendedName>
</protein>
<dbReference type="EMBL" id="JABMIG020000011">
    <property type="protein sequence ID" value="KAL3803817.1"/>
    <property type="molecule type" value="Genomic_DNA"/>
</dbReference>
<keyword evidence="2" id="KW-0456">Lyase</keyword>
<evidence type="ECO:0000313" key="4">
    <source>
        <dbReference type="Proteomes" id="UP001516023"/>
    </source>
</evidence>
<evidence type="ECO:0000256" key="1">
    <source>
        <dbReference type="ARBA" id="ARBA00022793"/>
    </source>
</evidence>
<gene>
    <name evidence="3" type="ORF">HJC23_003979</name>
</gene>
<dbReference type="Pfam" id="PF02666">
    <property type="entry name" value="PS_Dcarbxylase"/>
    <property type="match status" value="1"/>
</dbReference>
<evidence type="ECO:0008006" key="5">
    <source>
        <dbReference type="Google" id="ProtNLM"/>
    </source>
</evidence>
<dbReference type="PANTHER" id="PTHR10067:SF6">
    <property type="entry name" value="PHOSPHATIDYLSERINE DECARBOXYLASE PROENZYME, MITOCHONDRIAL"/>
    <property type="match status" value="1"/>
</dbReference>
<keyword evidence="1" id="KW-0210">Decarboxylase</keyword>
<accession>A0ABD3QTH9</accession>
<dbReference type="GO" id="GO:0016831">
    <property type="term" value="F:carboxy-lyase activity"/>
    <property type="evidence" value="ECO:0007669"/>
    <property type="project" value="UniProtKB-KW"/>
</dbReference>
<sequence length="354" mass="39458">MINFFALSDAVARLLLAVLPNRISSRIQTNTSPLSVLVLRRNVIESTNEPRMTLFEGVFATILFDMALFGTSNPIINGIIALFTTIQNSWDVPFKNKEQAAEKVGEFCNRLGIQQTPWIWEKSAEEYTSLNDFFSRTYSTEHFPKIQSGRLVSPACCKILSYPNDDSMKNILIKGCDYKLDKIGLFPEEDLEKYSTNRVWLGYLSPKDYHRVHSPIKGKCIHCKLEGADHRSASVKFFGGQFNILNDNKRLVVILEEEEQSSNGNSNGKSIIPVEEPLRVALVIVGGVGVDTITFNSEMVGETLDKGQEISTFRAGGSAFAMFSSKPLDVIDSIRMAEERGLQVEALVGETLAN</sequence>